<evidence type="ECO:0000256" key="1">
    <source>
        <dbReference type="ARBA" id="ARBA00022517"/>
    </source>
</evidence>
<comment type="subcellular location">
    <subcellularLocation>
        <location evidence="2">Cytoplasm</location>
    </subcellularLocation>
</comment>
<dbReference type="RefSeq" id="WP_041953863.1">
    <property type="nucleotide sequence ID" value="NZ_CP009761.1"/>
</dbReference>
<evidence type="ECO:0000256" key="2">
    <source>
        <dbReference type="HAMAP-Rule" id="MF_00003"/>
    </source>
</evidence>
<accession>A0A0B4S0W1</accession>
<evidence type="ECO:0000313" key="5">
    <source>
        <dbReference type="EMBL" id="MCZ7407602.1"/>
    </source>
</evidence>
<dbReference type="InterPro" id="IPR000238">
    <property type="entry name" value="RbfA"/>
</dbReference>
<dbReference type="EMBL" id="JANDZV010000003">
    <property type="protein sequence ID" value="MCZ7407602.1"/>
    <property type="molecule type" value="Genomic_DNA"/>
</dbReference>
<name>A0A0B4S0W1_9FIRM</name>
<comment type="subunit">
    <text evidence="2">Monomer. Binds 30S ribosomal subunits, but not 50S ribosomal subunits or 70S ribosomes.</text>
</comment>
<dbReference type="KEGG" id="pmic:NW74_03620"/>
<evidence type="ECO:0000313" key="4">
    <source>
        <dbReference type="EMBL" id="MBF1307047.1"/>
    </source>
</evidence>
<comment type="function">
    <text evidence="2">One of several proteins that assist in the late maturation steps of the functional core of the 30S ribosomal subunit. Associates with free 30S ribosomal subunits (but not with 30S subunits that are part of 70S ribosomes or polysomes). Required for efficient processing of 16S rRNA. May interact with the 5'-terminal helix region of 16S rRNA.</text>
</comment>
<dbReference type="GO" id="GO:0043024">
    <property type="term" value="F:ribosomal small subunit binding"/>
    <property type="evidence" value="ECO:0007669"/>
    <property type="project" value="TreeGrafter"/>
</dbReference>
<dbReference type="Gene3D" id="3.30.300.20">
    <property type="match status" value="1"/>
</dbReference>
<dbReference type="Proteomes" id="UP001210690">
    <property type="component" value="Chromosome"/>
</dbReference>
<dbReference type="Proteomes" id="UP001141458">
    <property type="component" value="Unassembled WGS sequence"/>
</dbReference>
<protein>
    <recommendedName>
        <fullName evidence="2">Ribosome-binding factor A</fullName>
    </recommendedName>
</protein>
<reference evidence="5" key="3">
    <citation type="submission" date="2022-07" db="EMBL/GenBank/DDBJ databases">
        <title>Parvimonas micra travels from the subgingival sulcus of the human oral cavity to the colorectal adenocarcinoma.</title>
        <authorList>
            <person name="Conde-Perez K."/>
            <person name="Buetas E."/>
            <person name="Aja-Macaya P."/>
            <person name="Martin-De Arribas E."/>
            <person name="Iglesias-Corras I."/>
            <person name="Trigo-Tasende N."/>
            <person name="Nasser-Ali M."/>
            <person name="Estevez L.S."/>
            <person name="Rumbo-Feal S."/>
            <person name="Otero-Alen B."/>
            <person name="Noguera J.F."/>
            <person name="Concha A."/>
            <person name="Pardinas-Lopez S."/>
            <person name="Carda-Dieguez M."/>
            <person name="Gomez-Randulfe I."/>
            <person name="Martinez-Lago N."/>
            <person name="Ladra S."/>
            <person name="Aparicio L.A."/>
            <person name="Bou G."/>
            <person name="Mira A."/>
            <person name="Vallejo J.A."/>
            <person name="Poza M."/>
        </authorList>
    </citation>
    <scope>NUCLEOTIDE SEQUENCE</scope>
    <source>
        <strain evidence="6">PM102KC-G-1</strain>
        <strain evidence="5">PM79KC-AC-4</strain>
    </source>
</reference>
<gene>
    <name evidence="2 4" type="primary">rbfA</name>
    <name evidence="4" type="ORF">HXM94_04635</name>
    <name evidence="6" type="ORF">NM222_04415</name>
    <name evidence="5" type="ORF">NND69_04380</name>
    <name evidence="3" type="ORF">NW74_03620</name>
</gene>
<dbReference type="PROSITE" id="PS01319">
    <property type="entry name" value="RBFA"/>
    <property type="match status" value="1"/>
</dbReference>
<keyword evidence="1 2" id="KW-0690">Ribosome biogenesis</keyword>
<reference evidence="3 7" key="1">
    <citation type="submission" date="2014-10" db="EMBL/GenBank/DDBJ databases">
        <title>Complete genome sequence of Parvimonas micra KCOM 1535 (= ChDC B708).</title>
        <authorList>
            <person name="Kook J.-K."/>
            <person name="Park S.-N."/>
            <person name="Lim Y.K."/>
            <person name="Roh H."/>
        </authorList>
    </citation>
    <scope>NUCLEOTIDE SEQUENCE [LARGE SCALE GENOMIC DNA]</scope>
    <source>
        <strain evidence="3">KCOM 1535</strain>
        <strain evidence="7">KCOM 1535 / ChDC B708</strain>
    </source>
</reference>
<proteinExistence type="inferred from homology"/>
<comment type="similarity">
    <text evidence="2">Belongs to the RbfA family.</text>
</comment>
<dbReference type="PANTHER" id="PTHR33515:SF1">
    <property type="entry name" value="RIBOSOME-BINDING FACTOR A, CHLOROPLASTIC-RELATED"/>
    <property type="match status" value="1"/>
</dbReference>
<dbReference type="AlphaFoldDB" id="A0A0B4S0W1"/>
<dbReference type="EMBL" id="CP101412">
    <property type="protein sequence ID" value="WBB30226.1"/>
    <property type="molecule type" value="Genomic_DNA"/>
</dbReference>
<dbReference type="EMBL" id="JABZRE010000013">
    <property type="protein sequence ID" value="MBF1307047.1"/>
    <property type="molecule type" value="Genomic_DNA"/>
</dbReference>
<dbReference type="NCBIfam" id="TIGR00082">
    <property type="entry name" value="rbfA"/>
    <property type="match status" value="1"/>
</dbReference>
<reference evidence="4" key="2">
    <citation type="submission" date="2020-04" db="EMBL/GenBank/DDBJ databases">
        <title>Deep metagenomics examines the oral microbiome during advanced dental caries in children, revealing novel taxa and co-occurrences with host molecules.</title>
        <authorList>
            <person name="Baker J.L."/>
            <person name="Morton J.T."/>
            <person name="Dinis M."/>
            <person name="Alvarez R."/>
            <person name="Tran N.C."/>
            <person name="Knight R."/>
            <person name="Edlund A."/>
        </authorList>
    </citation>
    <scope>NUCLEOTIDE SEQUENCE</scope>
    <source>
        <strain evidence="4">JCVI_23_bin.11</strain>
    </source>
</reference>
<organism evidence="3 7">
    <name type="scientific">Parvimonas micra</name>
    <dbReference type="NCBI Taxonomy" id="33033"/>
    <lineage>
        <taxon>Bacteria</taxon>
        <taxon>Bacillati</taxon>
        <taxon>Bacillota</taxon>
        <taxon>Tissierellia</taxon>
        <taxon>Tissierellales</taxon>
        <taxon>Peptoniphilaceae</taxon>
        <taxon>Parvimonas</taxon>
    </lineage>
</organism>
<dbReference type="Proteomes" id="UP000031386">
    <property type="component" value="Chromosome"/>
</dbReference>
<dbReference type="InterPro" id="IPR020053">
    <property type="entry name" value="Ribosome-bd_factorA_CS"/>
</dbReference>
<dbReference type="HAMAP" id="MF_00003">
    <property type="entry name" value="RbfA"/>
    <property type="match status" value="1"/>
</dbReference>
<dbReference type="PANTHER" id="PTHR33515">
    <property type="entry name" value="RIBOSOME-BINDING FACTOR A, CHLOROPLASTIC-RELATED"/>
    <property type="match status" value="1"/>
</dbReference>
<dbReference type="GO" id="GO:0030490">
    <property type="term" value="P:maturation of SSU-rRNA"/>
    <property type="evidence" value="ECO:0007669"/>
    <property type="project" value="UniProtKB-UniRule"/>
</dbReference>
<dbReference type="Pfam" id="PF02033">
    <property type="entry name" value="RBFA"/>
    <property type="match status" value="1"/>
</dbReference>
<dbReference type="STRING" id="33033.NW74_03620"/>
<dbReference type="InterPro" id="IPR015946">
    <property type="entry name" value="KH_dom-like_a/b"/>
</dbReference>
<keyword evidence="2" id="KW-0963">Cytoplasm</keyword>
<dbReference type="OrthoDB" id="307788at2"/>
<sequence length="132" mass="15012">MNAKRLGRIESEINRVLSDAIYNGIKDNRIDPSITNITKVSVTNDLGICYVSIGVFGDVKTKEKTMKGLESATGYMKKRISETLDLRHTPKLIFKLDESFEKAALMNELIIKVSKEDREKRELYGNANEEEQ</sequence>
<dbReference type="Proteomes" id="UP000758611">
    <property type="component" value="Unassembled WGS sequence"/>
</dbReference>
<dbReference type="EMBL" id="CP009761">
    <property type="protein sequence ID" value="AIZ36492.1"/>
    <property type="molecule type" value="Genomic_DNA"/>
</dbReference>
<evidence type="ECO:0000313" key="6">
    <source>
        <dbReference type="EMBL" id="WBB30226.1"/>
    </source>
</evidence>
<evidence type="ECO:0000313" key="3">
    <source>
        <dbReference type="EMBL" id="AIZ36492.1"/>
    </source>
</evidence>
<keyword evidence="7" id="KW-1185">Reference proteome</keyword>
<dbReference type="SUPFAM" id="SSF89919">
    <property type="entry name" value="Ribosome-binding factor A, RbfA"/>
    <property type="match status" value="1"/>
</dbReference>
<dbReference type="InterPro" id="IPR023799">
    <property type="entry name" value="RbfA_dom_sf"/>
</dbReference>
<dbReference type="GO" id="GO:0005829">
    <property type="term" value="C:cytosol"/>
    <property type="evidence" value="ECO:0007669"/>
    <property type="project" value="TreeGrafter"/>
</dbReference>
<evidence type="ECO:0000313" key="7">
    <source>
        <dbReference type="Proteomes" id="UP000031386"/>
    </source>
</evidence>